<gene>
    <name evidence="10" type="ORF">QBC46DRAFT_385836</name>
</gene>
<evidence type="ECO:0000256" key="5">
    <source>
        <dbReference type="ARBA" id="ARBA00022946"/>
    </source>
</evidence>
<dbReference type="Gene3D" id="3.30.460.10">
    <property type="entry name" value="Beta Polymerase, domain 2"/>
    <property type="match status" value="1"/>
</dbReference>
<organism evidence="10 11">
    <name type="scientific">Diplogelasinospora grovesii</name>
    <dbReference type="NCBI Taxonomy" id="303347"/>
    <lineage>
        <taxon>Eukaryota</taxon>
        <taxon>Fungi</taxon>
        <taxon>Dikarya</taxon>
        <taxon>Ascomycota</taxon>
        <taxon>Pezizomycotina</taxon>
        <taxon>Sordariomycetes</taxon>
        <taxon>Sordariomycetidae</taxon>
        <taxon>Sordariales</taxon>
        <taxon>Diplogelasinosporaceae</taxon>
        <taxon>Diplogelasinospora</taxon>
    </lineage>
</organism>
<evidence type="ECO:0000313" key="10">
    <source>
        <dbReference type="EMBL" id="KAK3940314.1"/>
    </source>
</evidence>
<dbReference type="Proteomes" id="UP001303473">
    <property type="component" value="Unassembled WGS sequence"/>
</dbReference>
<feature type="compositionally biased region" description="Polar residues" evidence="9">
    <location>
        <begin position="311"/>
        <end position="323"/>
    </location>
</feature>
<sequence>MCAAPTFRLASCSACRLSALRLFAGSPAAASRASQNAFRGSSVPATAARYSTFRGTRPLLKGPAIEERNEPETQTIEDALRDANTDSNGSDVPWYLQVEPPRHPALLHEPPPLPEVPEGSPKMMEPLLKFVSDELGLDELKLLDLRELDPPPALGPELLMLIGTARSERHLHVSADRLVRWLRGRGCSAKADGLLGRNELKIRLRRKARKAKLLGNSGVARSSDDGISTGWICVNLGTVGWSDQEMQTVDESGRPTGFGVPQTGTTIVVQMMTEARREELDLERLWSGQLRRSIERNAGLPFTKASDGRDYTSSNADSFSTQRGLSMPSARRYFSTSAVRRSTAPAAVATPTPTKGIPAIQSIFAGKQRGLISGSELEALESALPDILANDEQSKIYLLTQMQHFLESLPADKAREMLTSFQPGKPAPFHKLFNRTIQNLSPAQVWSAQTWLYFTGRKLKLPGHDFDSLQTFVKDQLLADEVDLQREQFLSLLRVIYAVPGTTHDELRMQSTLAMDVVDAMFARGHKVLDHELLVTVIESTVKNPAPEAKRLLSMFEYLLAQADLPCPSENHLLRLLEVYASVGNWDRFWAVWRIPPRYVQPRSRAMYQFLFDTFAKSGDQARCMEAVRWTVQEMVNEQPPVLPEGSLLEALKACIRVADPGAEQIAETVSPDDKTAAKLVNREFVKLFRNLGVTPRGG</sequence>
<dbReference type="GO" id="GO:0005743">
    <property type="term" value="C:mitochondrial inner membrane"/>
    <property type="evidence" value="ECO:0007669"/>
    <property type="project" value="UniProtKB-SubCell"/>
</dbReference>
<evidence type="ECO:0000256" key="2">
    <source>
        <dbReference type="ARBA" id="ARBA00004443"/>
    </source>
</evidence>
<proteinExistence type="inferred from homology"/>
<dbReference type="EMBL" id="MU853798">
    <property type="protein sequence ID" value="KAK3940314.1"/>
    <property type="molecule type" value="Genomic_DNA"/>
</dbReference>
<dbReference type="AlphaFoldDB" id="A0AAN6N717"/>
<dbReference type="SUPFAM" id="SSF81301">
    <property type="entry name" value="Nucleotidyltransferase"/>
    <property type="match status" value="1"/>
</dbReference>
<comment type="function">
    <text evidence="8">Mitochondrial mRNA stabilization factor.</text>
</comment>
<comment type="function">
    <text evidence="1">Probable mitochondrial mRNA stabilization factor.</text>
</comment>
<evidence type="ECO:0000256" key="3">
    <source>
        <dbReference type="ARBA" id="ARBA00010787"/>
    </source>
</evidence>
<dbReference type="InterPro" id="IPR043519">
    <property type="entry name" value="NT_sf"/>
</dbReference>
<dbReference type="FunFam" id="3.30.460.10:FF:000044">
    <property type="entry name" value="ATPase synthesis protein 25, mitochondrial"/>
    <property type="match status" value="1"/>
</dbReference>
<comment type="caution">
    <text evidence="10">The sequence shown here is derived from an EMBL/GenBank/DDBJ whole genome shotgun (WGS) entry which is preliminary data.</text>
</comment>
<evidence type="ECO:0000256" key="8">
    <source>
        <dbReference type="RuleBase" id="RU367062"/>
    </source>
</evidence>
<evidence type="ECO:0000313" key="11">
    <source>
        <dbReference type="Proteomes" id="UP001303473"/>
    </source>
</evidence>
<keyword evidence="4 8" id="KW-0999">Mitochondrion inner membrane</keyword>
<comment type="similarity">
    <text evidence="3 8">Belongs to the ATP25 family.</text>
</comment>
<keyword evidence="11" id="KW-1185">Reference proteome</keyword>
<dbReference type="GO" id="GO:0048255">
    <property type="term" value="P:mRNA stabilization"/>
    <property type="evidence" value="ECO:0007669"/>
    <property type="project" value="TreeGrafter"/>
</dbReference>
<keyword evidence="7 8" id="KW-0472">Membrane</keyword>
<dbReference type="PANTHER" id="PTHR28087:SF1">
    <property type="entry name" value="ATPASE SYNTHESIS PROTEIN 25, MITOCHONDRIAL"/>
    <property type="match status" value="1"/>
</dbReference>
<dbReference type="InterPro" id="IPR040152">
    <property type="entry name" value="Atp25"/>
</dbReference>
<protein>
    <recommendedName>
        <fullName evidence="8">ATPase synthesis protein 25</fullName>
    </recommendedName>
</protein>
<dbReference type="PANTHER" id="PTHR28087">
    <property type="entry name" value="ATPASE SYNTHESIS PROTEIN 25, MITOCHONDRIAL"/>
    <property type="match status" value="1"/>
</dbReference>
<keyword evidence="5 8" id="KW-0809">Transit peptide</keyword>
<keyword evidence="6 8" id="KW-0496">Mitochondrion</keyword>
<reference evidence="11" key="1">
    <citation type="journal article" date="2023" name="Mol. Phylogenet. Evol.">
        <title>Genome-scale phylogeny and comparative genomics of the fungal order Sordariales.</title>
        <authorList>
            <person name="Hensen N."/>
            <person name="Bonometti L."/>
            <person name="Westerberg I."/>
            <person name="Brannstrom I.O."/>
            <person name="Guillou S."/>
            <person name="Cros-Aarteil S."/>
            <person name="Calhoun S."/>
            <person name="Haridas S."/>
            <person name="Kuo A."/>
            <person name="Mondo S."/>
            <person name="Pangilinan J."/>
            <person name="Riley R."/>
            <person name="LaButti K."/>
            <person name="Andreopoulos B."/>
            <person name="Lipzen A."/>
            <person name="Chen C."/>
            <person name="Yan M."/>
            <person name="Daum C."/>
            <person name="Ng V."/>
            <person name="Clum A."/>
            <person name="Steindorff A."/>
            <person name="Ohm R.A."/>
            <person name="Martin F."/>
            <person name="Silar P."/>
            <person name="Natvig D.O."/>
            <person name="Lalanne C."/>
            <person name="Gautier V."/>
            <person name="Ament-Velasquez S.L."/>
            <person name="Kruys A."/>
            <person name="Hutchinson M.I."/>
            <person name="Powell A.J."/>
            <person name="Barry K."/>
            <person name="Miller A.N."/>
            <person name="Grigoriev I.V."/>
            <person name="Debuchy R."/>
            <person name="Gladieux P."/>
            <person name="Hiltunen Thoren M."/>
            <person name="Johannesson H."/>
        </authorList>
    </citation>
    <scope>NUCLEOTIDE SEQUENCE [LARGE SCALE GENOMIC DNA]</scope>
    <source>
        <strain evidence="11">CBS 340.73</strain>
    </source>
</reference>
<accession>A0AAN6N717</accession>
<evidence type="ECO:0000256" key="1">
    <source>
        <dbReference type="ARBA" id="ARBA00003470"/>
    </source>
</evidence>
<evidence type="ECO:0000256" key="6">
    <source>
        <dbReference type="ARBA" id="ARBA00023128"/>
    </source>
</evidence>
<name>A0AAN6N717_9PEZI</name>
<evidence type="ECO:0000256" key="4">
    <source>
        <dbReference type="ARBA" id="ARBA00022792"/>
    </source>
</evidence>
<evidence type="ECO:0000256" key="9">
    <source>
        <dbReference type="SAM" id="MobiDB-lite"/>
    </source>
</evidence>
<evidence type="ECO:0000256" key="7">
    <source>
        <dbReference type="ARBA" id="ARBA00023136"/>
    </source>
</evidence>
<dbReference type="GO" id="GO:0140053">
    <property type="term" value="P:mitochondrial gene expression"/>
    <property type="evidence" value="ECO:0007669"/>
    <property type="project" value="UniProtKB-UniRule"/>
</dbReference>
<feature type="region of interest" description="Disordered" evidence="9">
    <location>
        <begin position="301"/>
        <end position="323"/>
    </location>
</feature>
<comment type="subcellular location">
    <subcellularLocation>
        <location evidence="2 8">Mitochondrion inner membrane</location>
        <topology evidence="2 8">Peripheral membrane protein</topology>
        <orientation evidence="2 8">Matrix side</orientation>
    </subcellularLocation>
</comment>